<evidence type="ECO:0000313" key="7">
    <source>
        <dbReference type="Proteomes" id="UP000076881"/>
    </source>
</evidence>
<protein>
    <submittedName>
        <fullName evidence="6">Peptidoglycan-binding lysin domain protein</fullName>
    </submittedName>
</protein>
<dbReference type="AlphaFoldDB" id="A0A168KFP3"/>
<evidence type="ECO:0000256" key="2">
    <source>
        <dbReference type="ARBA" id="ARBA00023026"/>
    </source>
</evidence>
<proteinExistence type="inferred from homology"/>
<feature type="chain" id="PRO_5007898396" evidence="4">
    <location>
        <begin position="23"/>
        <end position="211"/>
    </location>
</feature>
<dbReference type="InterPro" id="IPR018392">
    <property type="entry name" value="LysM"/>
</dbReference>
<dbReference type="OrthoDB" id="5985073at2759"/>
<feature type="domain" description="LysM" evidence="5">
    <location>
        <begin position="61"/>
        <end position="91"/>
    </location>
</feature>
<evidence type="ECO:0000256" key="3">
    <source>
        <dbReference type="ARBA" id="ARBA00044955"/>
    </source>
</evidence>
<gene>
    <name evidence="6" type="ORF">LEL_01172</name>
</gene>
<dbReference type="STRING" id="1081108.A0A168KFP3"/>
<dbReference type="InterPro" id="IPR036779">
    <property type="entry name" value="LysM_dom_sf"/>
</dbReference>
<reference evidence="6 7" key="1">
    <citation type="journal article" date="2016" name="Genome Biol. Evol.">
        <title>Divergent and convergent evolution of fungal pathogenicity.</title>
        <authorList>
            <person name="Shang Y."/>
            <person name="Xiao G."/>
            <person name="Zheng P."/>
            <person name="Cen K."/>
            <person name="Zhan S."/>
            <person name="Wang C."/>
        </authorList>
    </citation>
    <scope>NUCLEOTIDE SEQUENCE [LARGE SCALE GENOMIC DNA]</scope>
    <source>
        <strain evidence="6 7">RCEF 1005</strain>
    </source>
</reference>
<keyword evidence="2" id="KW-0843">Virulence</keyword>
<comment type="caution">
    <text evidence="6">The sequence shown here is derived from an EMBL/GenBank/DDBJ whole genome shotgun (WGS) entry which is preliminary data.</text>
</comment>
<evidence type="ECO:0000313" key="6">
    <source>
        <dbReference type="EMBL" id="OAA81627.1"/>
    </source>
</evidence>
<dbReference type="PANTHER" id="PTHR34997">
    <property type="entry name" value="AM15"/>
    <property type="match status" value="1"/>
</dbReference>
<dbReference type="InterPro" id="IPR052210">
    <property type="entry name" value="LysM1-like"/>
</dbReference>
<dbReference type="Pfam" id="PF01476">
    <property type="entry name" value="LysM"/>
    <property type="match status" value="1"/>
</dbReference>
<keyword evidence="1" id="KW-0147">Chitin-binding</keyword>
<dbReference type="Gene3D" id="3.10.350.10">
    <property type="entry name" value="LysM domain"/>
    <property type="match status" value="2"/>
</dbReference>
<dbReference type="PANTHER" id="PTHR34997:SF1">
    <property type="entry name" value="PEPTIDOGLYCAN-BINDING LYSIN DOMAIN"/>
    <property type="match status" value="1"/>
</dbReference>
<organism evidence="6 7">
    <name type="scientific">Akanthomyces lecanii RCEF 1005</name>
    <dbReference type="NCBI Taxonomy" id="1081108"/>
    <lineage>
        <taxon>Eukaryota</taxon>
        <taxon>Fungi</taxon>
        <taxon>Dikarya</taxon>
        <taxon>Ascomycota</taxon>
        <taxon>Pezizomycotina</taxon>
        <taxon>Sordariomycetes</taxon>
        <taxon>Hypocreomycetidae</taxon>
        <taxon>Hypocreales</taxon>
        <taxon>Cordycipitaceae</taxon>
        <taxon>Akanthomyces</taxon>
        <taxon>Cordyceps confragosa</taxon>
    </lineage>
</organism>
<evidence type="ECO:0000256" key="1">
    <source>
        <dbReference type="ARBA" id="ARBA00022669"/>
    </source>
</evidence>
<dbReference type="EMBL" id="AZHF01000001">
    <property type="protein sequence ID" value="OAA81627.1"/>
    <property type="molecule type" value="Genomic_DNA"/>
</dbReference>
<accession>A0A168KFP3</accession>
<keyword evidence="4" id="KW-0732">Signal</keyword>
<evidence type="ECO:0000259" key="5">
    <source>
        <dbReference type="Pfam" id="PF01476"/>
    </source>
</evidence>
<keyword evidence="7" id="KW-1185">Reference proteome</keyword>
<feature type="signal peptide" evidence="4">
    <location>
        <begin position="1"/>
        <end position="22"/>
    </location>
</feature>
<sequence length="211" mass="23074">MKSILALSAAALAAASPLKLEATPTTTTTAAAGQCTQPEGAPSFVQPGTVCPCYEWDAPGRGEDCAAVAQRHGVPEETIIKWNPWVSDPDLPQYPCIRAGWGNNLCVNITYHPPPPPPCQTNPPKGYRDDTVCHCKKWHTSDHQDTCEVVEKNFDITRDQLVEMNPWLELKYDNGTVLADCTIVFVNEVMCVDTRIGCWMGIGQVFSTEPA</sequence>
<dbReference type="Proteomes" id="UP000076881">
    <property type="component" value="Unassembled WGS sequence"/>
</dbReference>
<dbReference type="GO" id="GO:0008061">
    <property type="term" value="F:chitin binding"/>
    <property type="evidence" value="ECO:0007669"/>
    <property type="project" value="UniProtKB-KW"/>
</dbReference>
<name>A0A168KFP3_CORDF</name>
<evidence type="ECO:0000256" key="4">
    <source>
        <dbReference type="SAM" id="SignalP"/>
    </source>
</evidence>
<comment type="similarity">
    <text evidence="3">Belongs to the secreted LysM effector family.</text>
</comment>